<dbReference type="InterPro" id="IPR058210">
    <property type="entry name" value="SACS/Nov_dom"/>
</dbReference>
<evidence type="ECO:0000313" key="4">
    <source>
        <dbReference type="Proteomes" id="UP000078559"/>
    </source>
</evidence>
<dbReference type="PANTHER" id="PTHR47839">
    <property type="entry name" value="DOMAIN PROTEIN, PUTATIVE (AFU_ORTHOLOGUE AFUA_6G04830)-RELATED"/>
    <property type="match status" value="1"/>
</dbReference>
<dbReference type="InterPro" id="IPR036890">
    <property type="entry name" value="HATPase_C_sf"/>
</dbReference>
<feature type="compositionally biased region" description="Polar residues" evidence="1">
    <location>
        <begin position="1434"/>
        <end position="1454"/>
    </location>
</feature>
<accession>A0A194W4N7</accession>
<dbReference type="Pfam" id="PF12449">
    <property type="entry name" value="DUF3684"/>
    <property type="match status" value="1"/>
</dbReference>
<organism evidence="3 4">
    <name type="scientific">Cytospora mali</name>
    <name type="common">Apple Valsa canker fungus</name>
    <name type="synonym">Valsa mali</name>
    <dbReference type="NCBI Taxonomy" id="578113"/>
    <lineage>
        <taxon>Eukaryota</taxon>
        <taxon>Fungi</taxon>
        <taxon>Dikarya</taxon>
        <taxon>Ascomycota</taxon>
        <taxon>Pezizomycotina</taxon>
        <taxon>Sordariomycetes</taxon>
        <taxon>Sordariomycetidae</taxon>
        <taxon>Diaporthales</taxon>
        <taxon>Cytosporaceae</taxon>
        <taxon>Cytospora</taxon>
    </lineage>
</organism>
<keyword evidence="4" id="KW-1185">Reference proteome</keyword>
<dbReference type="NCBIfam" id="NF047352">
    <property type="entry name" value="P_loop_sacsin"/>
    <property type="match status" value="1"/>
</dbReference>
<dbReference type="Proteomes" id="UP000078559">
    <property type="component" value="Chromosome 7"/>
</dbReference>
<feature type="region of interest" description="Disordered" evidence="1">
    <location>
        <begin position="1428"/>
        <end position="1485"/>
    </location>
</feature>
<dbReference type="InterPro" id="IPR022155">
    <property type="entry name" value="DUF3684"/>
</dbReference>
<protein>
    <submittedName>
        <fullName evidence="3">Sacsin</fullName>
    </submittedName>
</protein>
<dbReference type="Pfam" id="PF25794">
    <property type="entry name" value="SACS"/>
    <property type="match status" value="1"/>
</dbReference>
<proteinExistence type="predicted"/>
<name>A0A194W4N7_CYTMA</name>
<feature type="domain" description="Sacsin/Nov" evidence="2">
    <location>
        <begin position="27"/>
        <end position="149"/>
    </location>
</feature>
<reference evidence="3" key="1">
    <citation type="submission" date="2014-12" db="EMBL/GenBank/DDBJ databases">
        <title>Genome Sequence of Valsa Canker Pathogens Uncovers a Specific Adaption of Colonization on Woody Bark.</title>
        <authorList>
            <person name="Yin Z."/>
            <person name="Liu H."/>
            <person name="Gao X."/>
            <person name="Li Z."/>
            <person name="Song N."/>
            <person name="Ke X."/>
            <person name="Dai Q."/>
            <person name="Wu Y."/>
            <person name="Sun Y."/>
            <person name="Xu J.-R."/>
            <person name="Kang Z.K."/>
            <person name="Wang L."/>
            <person name="Huang L."/>
        </authorList>
    </citation>
    <scope>NUCLEOTIDE SEQUENCE [LARGE SCALE GENOMIC DNA]</scope>
    <source>
        <strain evidence="3">03-8</strain>
    </source>
</reference>
<sequence length="1768" mass="195934">MDYSKLRATALTAGEDEEAVTVDTRALIDKVLARYSGEWTTLRELIQNAADAQATTVTITWETHPSIKTPLPATQNRSELLKHIISHHTLRRLVVKNNGQPFNQKDWGRLKRIAEGNPDETKIGAFGVGFYSVFADCEEPFVSSGHEALAFYWKGNALYTRKLALPPDQSTPDTAFVLDYRNTTTPIPNLLSIGQFLATSLTFVALQNIEFWIDDYKVLSLQKKSAPSVNVPIPRDLETRTRDGLMKLAAVDRTSAQIDASFMGAIGWKPVVASSSVDNSAPSEAPSIRSFFSRLTTSASQATRSKAAKEEAAVQQAISEDITAKSTSSIFLQVTTGSIQTKVSAEFSAELERATKKPPPKTTRLAILTSSYDETLASESSANSGPAAKAADVFASVLPNKKPGGRIFIGFPTTQTTGAGMHISAPSVIPTVEREAIDLNARWVRSWNIEMLRVAGIMTRLAFANEMADLDAKLRRVAEARAKGARPSKEEVAKFIPEALHIFRTYTFKDSTPSANVGQIIEESFWFAFQKASIEVYSSRGVLPSTKVRVGSEEMSKFVDGIPVILSEMKDVPMIRKLEDFGLIESINVDDIRKELEAKALNKDQLIHFISWAGKKAANRELDPGSRARLFDVAVATISEVEGSGEIIALSSVRNYLSSNKIPPGLPIPPTTIPFAFTHQIAEHQLQSLGWERLEIVPWLQFLIVSSSSRSDSENITKSAKFSVSVLTVLSKNWENMSQNAKSSVVSALENITVMPTKVGMKKPAESFFPSVKLFDDLPTIEGCQSIKEKFLSALGVRRTLDLDTIFSRLLQPSGETTHKPWSHMELIKYLASVREDIPADDLRKLKNSQICPAEAGPAGLEPTQGTKELYKVSGLFEPKSELRALGLPLLQWLGPPGSFRANSNEGRFLTSLGLRAYPSVPELIELMSSSDPHLRDKARNYFIANHHINGYAAFNIAGTNKSILPLQGNAKQLVPPSACYTNEQASVLGFNILARDLHPHASKFGVARDPPVENCVYKLIAKPPQDRQSAITLFEYFTTRIGELGEGSLSKLRGASIVPANRTTRRDESSREKASDNFTLVTPQSVYLGSSSTYGQIFDFVNFGQTANAFLLKCGAKMEPTKHEIATFACNEPVRLWSTVHTSEKYLDVLRSLADDLPTLKRDRELYRKMKTEKWLLAFRDIPTSKGKSAEDDEYNEPVRHAQLAAPSEIVISDDFYSFRLFKDNLLSAPEDETLEAFYLSLGSPTISSLVQEDARIGRQAPNQEAAVWLRKHILERTKLFLYEYKNIRRDAIKHDAKWLDKNLNVEVVQSVQLRRTLRGHHQSHTEKRTAMAMKTASGHTLYIAADQGKPDMYQVGQAVCSLILTRHNQQSYFFFEPFLKLDLLDLRARGYNVDRILRAKAEEARMAEEERRQALEAEEQRIKEREAEWARRNTTNAEVDNKRPSTPKTSSPGLPGTMPGSFGAESPETPPALPPAGQQQRRSKGFFSNLTRKFGIDKDEEAEEHLNKLISNPEPEAKPAQSGPPKPQGPGDNGRVTSPAVVQNNLLQAIRSTRAHDSNRVFSPPQTQEVKEQATYCDSKPAQNIAFAAQAPRGMKVYLHKELSMDQVSFLTANTDAIAKFEALLRDIADVYGVSPTAMQIHFDDEGPCIAFNTNGSIFCNLRFFNQLHYGKMKAGGAAAVPGKIEAVVWWFVVVAHELAHNLVSTHDANHSYYTESFVQEYFTKMMSKTLSWNQAANNRSQANAIPVTVNGAQAELPPPPYSQGG</sequence>
<evidence type="ECO:0000259" key="2">
    <source>
        <dbReference type="Pfam" id="PF25794"/>
    </source>
</evidence>
<dbReference type="Gene3D" id="3.30.565.10">
    <property type="entry name" value="Histidine kinase-like ATPase, C-terminal domain"/>
    <property type="match status" value="1"/>
</dbReference>
<dbReference type="OrthoDB" id="10031156at2759"/>
<evidence type="ECO:0000313" key="3">
    <source>
        <dbReference type="EMBL" id="KUI71015.1"/>
    </source>
</evidence>
<feature type="region of interest" description="Disordered" evidence="1">
    <location>
        <begin position="1514"/>
        <end position="1540"/>
    </location>
</feature>
<dbReference type="SUPFAM" id="SSF55874">
    <property type="entry name" value="ATPase domain of HSP90 chaperone/DNA topoisomerase II/histidine kinase"/>
    <property type="match status" value="1"/>
</dbReference>
<gene>
    <name evidence="3" type="ORF">VM1G_06949</name>
</gene>
<dbReference type="PANTHER" id="PTHR47839:SF1">
    <property type="entry name" value="DOMAIN PROTEIN, PUTATIVE (AFU_ORTHOLOGUE AFUA_6G04830)-RELATED"/>
    <property type="match status" value="1"/>
</dbReference>
<evidence type="ECO:0000256" key="1">
    <source>
        <dbReference type="SAM" id="MobiDB-lite"/>
    </source>
</evidence>
<dbReference type="EMBL" id="CM003104">
    <property type="protein sequence ID" value="KUI71015.1"/>
    <property type="molecule type" value="Genomic_DNA"/>
</dbReference>